<keyword evidence="5 7" id="KW-0418">Kinase</keyword>
<dbReference type="EC" id="2.7.2.1" evidence="7"/>
<dbReference type="Pfam" id="PF00871">
    <property type="entry name" value="Acetate_kinase"/>
    <property type="match status" value="1"/>
</dbReference>
<dbReference type="GO" id="GO:0005737">
    <property type="term" value="C:cytoplasm"/>
    <property type="evidence" value="ECO:0007669"/>
    <property type="project" value="UniProtKB-SubCell"/>
</dbReference>
<dbReference type="InterPro" id="IPR043129">
    <property type="entry name" value="ATPase_NBD"/>
</dbReference>
<feature type="binding site" evidence="7">
    <location>
        <begin position="281"/>
        <end position="283"/>
    </location>
    <ligand>
        <name>ATP</name>
        <dbReference type="ChEBI" id="CHEBI:30616"/>
    </ligand>
</feature>
<evidence type="ECO:0000256" key="7">
    <source>
        <dbReference type="HAMAP-Rule" id="MF_00020"/>
    </source>
</evidence>
<comment type="catalytic activity">
    <reaction evidence="7">
        <text>acetate + ATP = acetyl phosphate + ADP</text>
        <dbReference type="Rhea" id="RHEA:11352"/>
        <dbReference type="ChEBI" id="CHEBI:22191"/>
        <dbReference type="ChEBI" id="CHEBI:30089"/>
        <dbReference type="ChEBI" id="CHEBI:30616"/>
        <dbReference type="ChEBI" id="CHEBI:456216"/>
        <dbReference type="EC" id="2.7.2.1"/>
    </reaction>
</comment>
<dbReference type="NCBIfam" id="TIGR00016">
    <property type="entry name" value="ackA"/>
    <property type="match status" value="1"/>
</dbReference>
<evidence type="ECO:0000313" key="10">
    <source>
        <dbReference type="Proteomes" id="UP000050833"/>
    </source>
</evidence>
<feature type="binding site" evidence="7">
    <location>
        <position position="89"/>
    </location>
    <ligand>
        <name>substrate</name>
    </ligand>
</feature>
<dbReference type="PIRSF" id="PIRSF000722">
    <property type="entry name" value="Acetate_prop_kin"/>
    <property type="match status" value="1"/>
</dbReference>
<evidence type="ECO:0000256" key="8">
    <source>
        <dbReference type="RuleBase" id="RU003835"/>
    </source>
</evidence>
<evidence type="ECO:0000256" key="4">
    <source>
        <dbReference type="ARBA" id="ARBA00022741"/>
    </source>
</evidence>
<dbReference type="CDD" id="cd24010">
    <property type="entry name" value="ASKHA_NBD_AcK_PK"/>
    <property type="match status" value="1"/>
</dbReference>
<dbReference type="Gene3D" id="3.30.420.40">
    <property type="match status" value="2"/>
</dbReference>
<feature type="active site" description="Proton donor/acceptor" evidence="7">
    <location>
        <position position="146"/>
    </location>
</feature>
<gene>
    <name evidence="7" type="primary">ackA</name>
    <name evidence="9" type="ORF">APZ18_05175</name>
</gene>
<evidence type="ECO:0000256" key="5">
    <source>
        <dbReference type="ARBA" id="ARBA00022777"/>
    </source>
</evidence>
<dbReference type="InterPro" id="IPR004372">
    <property type="entry name" value="Ac/propionate_kinase"/>
</dbReference>
<comment type="caution">
    <text evidence="9">The sequence shown here is derived from an EMBL/GenBank/DDBJ whole genome shotgun (WGS) entry which is preliminary data.</text>
</comment>
<feature type="binding site" evidence="7">
    <location>
        <begin position="206"/>
        <end position="210"/>
    </location>
    <ligand>
        <name>ATP</name>
        <dbReference type="ChEBI" id="CHEBI:30616"/>
    </ligand>
</feature>
<comment type="pathway">
    <text evidence="7">Metabolic intermediate biosynthesis; acetyl-CoA biosynthesis; acetyl-CoA from acetate: step 1/2.</text>
</comment>
<comment type="function">
    <text evidence="7">Catalyzes the formation of acetyl phosphate from acetate and ATP. Can also catalyze the reverse reaction.</text>
</comment>
<evidence type="ECO:0000256" key="2">
    <source>
        <dbReference type="ARBA" id="ARBA00022490"/>
    </source>
</evidence>
<keyword evidence="3 7" id="KW-0808">Transferase</keyword>
<comment type="subunit">
    <text evidence="7">Homodimer.</text>
</comment>
<feature type="site" description="Transition state stabilizer" evidence="7">
    <location>
        <position position="239"/>
    </location>
</feature>
<feature type="site" description="Transition state stabilizer" evidence="7">
    <location>
        <position position="178"/>
    </location>
</feature>
<proteinExistence type="inferred from homology"/>
<dbReference type="RefSeq" id="WP_022014326.1">
    <property type="nucleotide sequence ID" value="NZ_DBGBRS010000085.1"/>
</dbReference>
<dbReference type="InterPro" id="IPR000890">
    <property type="entry name" value="Aliphatic_acid_kin_short-chain"/>
</dbReference>
<feature type="binding site" evidence="7">
    <location>
        <position position="7"/>
    </location>
    <ligand>
        <name>Mg(2+)</name>
        <dbReference type="ChEBI" id="CHEBI:18420"/>
    </ligand>
</feature>
<dbReference type="GO" id="GO:0008776">
    <property type="term" value="F:acetate kinase activity"/>
    <property type="evidence" value="ECO:0007669"/>
    <property type="project" value="UniProtKB-UniRule"/>
</dbReference>
<dbReference type="EMBL" id="LLKB01000001">
    <property type="protein sequence ID" value="KQC86569.1"/>
    <property type="molecule type" value="Genomic_DNA"/>
</dbReference>
<keyword evidence="7" id="KW-0479">Metal-binding</keyword>
<evidence type="ECO:0000256" key="1">
    <source>
        <dbReference type="ARBA" id="ARBA00008748"/>
    </source>
</evidence>
<dbReference type="InterPro" id="IPR023865">
    <property type="entry name" value="Aliphatic_acid_kinase_CS"/>
</dbReference>
<organism evidence="9 10">
    <name type="scientific">Butyribacter intestini</name>
    <dbReference type="NCBI Taxonomy" id="1703332"/>
    <lineage>
        <taxon>Bacteria</taxon>
        <taxon>Bacillati</taxon>
        <taxon>Bacillota</taxon>
        <taxon>Clostridia</taxon>
        <taxon>Lachnospirales</taxon>
        <taxon>Lachnospiraceae</taxon>
        <taxon>Butyribacter</taxon>
    </lineage>
</organism>
<dbReference type="PRINTS" id="PR00471">
    <property type="entry name" value="ACETATEKNASE"/>
</dbReference>
<keyword evidence="7" id="KW-0460">Magnesium</keyword>
<reference evidence="9 10" key="1">
    <citation type="submission" date="2015-10" db="EMBL/GenBank/DDBJ databases">
        <title>Butyribacter intestini gen. nov., sp. nov., a butyric acid-producing bacterium of the family Lachnospiraceae isolated from the human faeces.</title>
        <authorList>
            <person name="Zou Y."/>
            <person name="Xue W."/>
            <person name="Luo G."/>
            <person name="Lv M."/>
        </authorList>
    </citation>
    <scope>NUCLEOTIDE SEQUENCE [LARGE SCALE GENOMIC DNA]</scope>
    <source>
        <strain evidence="9 10">TF01-11</strain>
    </source>
</reference>
<feature type="binding site" evidence="7">
    <location>
        <position position="382"/>
    </location>
    <ligand>
        <name>Mg(2+)</name>
        <dbReference type="ChEBI" id="CHEBI:18420"/>
    </ligand>
</feature>
<keyword evidence="2 7" id="KW-0963">Cytoplasm</keyword>
<dbReference type="PANTHER" id="PTHR21060:SF15">
    <property type="entry name" value="ACETATE KINASE-RELATED"/>
    <property type="match status" value="1"/>
</dbReference>
<accession>A0AAW3JVF0</accession>
<dbReference type="HAMAP" id="MF_00020">
    <property type="entry name" value="Acetate_kinase"/>
    <property type="match status" value="1"/>
</dbReference>
<comment type="caution">
    <text evidence="7">Lacks conserved residue(s) required for the propagation of feature annotation.</text>
</comment>
<sequence length="395" mass="42808">MNILVVNCGSSSLKFQLIDSETEQVSASGNCERIGLDGKITYKAHGDKFVTETDLPEHGIAIKKVLELLVDKERGVINSLDEIHAVGHRMVHGGEKFSSSVVITEDVIKDIESCNDLAPLHNPANILGVRACQEAMPGVKHVAVFDTAFHQTMPAKAYLYGLPKEYYEKYGVRRYGFHGTSHSFVSKRLAELAGLDYNNSKMIVCHIGSGASISAIKDGKSIDTSMGMTPLEGLVMGTRSGDIDPAIIEFICQKENISVSEMTTILNKKSGVLGLSGVSNDFRDLVDARESGNKDAANALDVLVYRIVKYIGAYYMALGGVDAIALTAGAGENNKEVREMIMEGISALGVKIDEKANQTRGEEILLSTKDSKVPVWIVPTNEELAIARETARLVK</sequence>
<evidence type="ECO:0000256" key="6">
    <source>
        <dbReference type="ARBA" id="ARBA00022840"/>
    </source>
</evidence>
<comment type="subcellular location">
    <subcellularLocation>
        <location evidence="7">Cytoplasm</location>
    </subcellularLocation>
</comment>
<dbReference type="Proteomes" id="UP000050833">
    <property type="component" value="Unassembled WGS sequence"/>
</dbReference>
<dbReference type="AlphaFoldDB" id="A0AAW3JVF0"/>
<comment type="similarity">
    <text evidence="1 7 8">Belongs to the acetokinase family.</text>
</comment>
<dbReference type="GO" id="GO:0006083">
    <property type="term" value="P:acetate metabolic process"/>
    <property type="evidence" value="ECO:0007669"/>
    <property type="project" value="TreeGrafter"/>
</dbReference>
<dbReference type="PANTHER" id="PTHR21060">
    <property type="entry name" value="ACETATE KINASE"/>
    <property type="match status" value="1"/>
</dbReference>
<dbReference type="GO" id="GO:0000287">
    <property type="term" value="F:magnesium ion binding"/>
    <property type="evidence" value="ECO:0007669"/>
    <property type="project" value="UniProtKB-UniRule"/>
</dbReference>
<protein>
    <recommendedName>
        <fullName evidence="7">Acetate kinase</fullName>
        <ecNumber evidence="7">2.7.2.1</ecNumber>
    </recommendedName>
    <alternativeName>
        <fullName evidence="7">Acetokinase</fullName>
    </alternativeName>
</protein>
<dbReference type="PROSITE" id="PS01075">
    <property type="entry name" value="ACETATE_KINASE_1"/>
    <property type="match status" value="1"/>
</dbReference>
<keyword evidence="4 7" id="KW-0547">Nucleotide-binding</keyword>
<evidence type="ECO:0000256" key="3">
    <source>
        <dbReference type="ARBA" id="ARBA00022679"/>
    </source>
</evidence>
<evidence type="ECO:0000313" key="9">
    <source>
        <dbReference type="EMBL" id="KQC86569.1"/>
    </source>
</evidence>
<dbReference type="SUPFAM" id="SSF53067">
    <property type="entry name" value="Actin-like ATPase domain"/>
    <property type="match status" value="2"/>
</dbReference>
<feature type="binding site" evidence="7">
    <location>
        <position position="14"/>
    </location>
    <ligand>
        <name>ATP</name>
        <dbReference type="ChEBI" id="CHEBI:30616"/>
    </ligand>
</feature>
<name>A0AAW3JVF0_9FIRM</name>
<dbReference type="GO" id="GO:0005524">
    <property type="term" value="F:ATP binding"/>
    <property type="evidence" value="ECO:0007669"/>
    <property type="project" value="UniProtKB-KW"/>
</dbReference>
<dbReference type="PROSITE" id="PS01076">
    <property type="entry name" value="ACETATE_KINASE_2"/>
    <property type="match status" value="1"/>
</dbReference>
<keyword evidence="10" id="KW-1185">Reference proteome</keyword>
<keyword evidence="6 7" id="KW-0067">ATP-binding</keyword>
<dbReference type="GO" id="GO:0006085">
    <property type="term" value="P:acetyl-CoA biosynthetic process"/>
    <property type="evidence" value="ECO:0007669"/>
    <property type="project" value="UniProtKB-UniRule"/>
</dbReference>
<comment type="cofactor">
    <cofactor evidence="7">
        <name>Mg(2+)</name>
        <dbReference type="ChEBI" id="CHEBI:18420"/>
    </cofactor>
    <cofactor evidence="7">
        <name>Mn(2+)</name>
        <dbReference type="ChEBI" id="CHEBI:29035"/>
    </cofactor>
    <text evidence="7">Mg(2+). Can also accept Mn(2+).</text>
</comment>